<dbReference type="EMBL" id="JAUSUG010000027">
    <property type="protein sequence ID" value="MDQ0257418.1"/>
    <property type="molecule type" value="Genomic_DNA"/>
</dbReference>
<evidence type="ECO:0000256" key="8">
    <source>
        <dbReference type="ARBA" id="ARBA00023204"/>
    </source>
</evidence>
<evidence type="ECO:0000256" key="9">
    <source>
        <dbReference type="HAMAP-Rule" id="MF_00148"/>
    </source>
</evidence>
<dbReference type="InterPro" id="IPR018085">
    <property type="entry name" value="Ura-DNA_Glyclase_AS"/>
</dbReference>
<comment type="catalytic activity">
    <reaction evidence="1 9 11">
        <text>Hydrolyzes single-stranded DNA or mismatched double-stranded DNA and polynucleotides, releasing free uracil.</text>
        <dbReference type="EC" id="3.2.2.27"/>
    </reaction>
</comment>
<evidence type="ECO:0000313" key="13">
    <source>
        <dbReference type="EMBL" id="MDQ0257418.1"/>
    </source>
</evidence>
<dbReference type="RefSeq" id="WP_307331086.1">
    <property type="nucleotide sequence ID" value="NZ_JAUSUG010000027.1"/>
</dbReference>
<accession>A0ABU0A1Q3</accession>
<sequence>MLTNDWEKELSKEFKKAYFLELQQFLEKEYREGSNLVFPKWENIFQALHTTNYENTKAVILGQDPYHGPGQAHGLSFSVQPDVKVPPSLKNIYKELHKDLGHSIPNHGYLQSWAEEGVLLLNTVLTVKAHEPNSHKGKGWEKFTDEVIRALNRREQPVVFILWGKHAEEKRELITASHHHIITSPHPSPFSANRGFFGSKPFSRTNEFLRKNEITEINWELPVEL</sequence>
<dbReference type="NCBIfam" id="TIGR00628">
    <property type="entry name" value="ung"/>
    <property type="match status" value="1"/>
</dbReference>
<dbReference type="GO" id="GO:0004844">
    <property type="term" value="F:uracil DNA N-glycosylase activity"/>
    <property type="evidence" value="ECO:0007669"/>
    <property type="project" value="UniProtKB-EC"/>
</dbReference>
<feature type="active site" description="Proton acceptor" evidence="9 10">
    <location>
        <position position="64"/>
    </location>
</feature>
<dbReference type="Gene3D" id="3.40.470.10">
    <property type="entry name" value="Uracil-DNA glycosylase-like domain"/>
    <property type="match status" value="1"/>
</dbReference>
<evidence type="ECO:0000256" key="6">
    <source>
        <dbReference type="ARBA" id="ARBA00022763"/>
    </source>
</evidence>
<dbReference type="InterPro" id="IPR005122">
    <property type="entry name" value="Uracil-DNA_glycosylase-like"/>
</dbReference>
<evidence type="ECO:0000313" key="14">
    <source>
        <dbReference type="Proteomes" id="UP001230005"/>
    </source>
</evidence>
<keyword evidence="8 9" id="KW-0234">DNA repair</keyword>
<keyword evidence="14" id="KW-1185">Reference proteome</keyword>
<comment type="function">
    <text evidence="2 9 11">Excises uracil residues from the DNA which can arise as a result of misincorporation of dUMP residues by DNA polymerase or due to deamination of cytosine.</text>
</comment>
<feature type="domain" description="Uracil-DNA glycosylase-like" evidence="12">
    <location>
        <begin position="49"/>
        <end position="209"/>
    </location>
</feature>
<comment type="subcellular location">
    <subcellularLocation>
        <location evidence="9">Cytoplasm</location>
    </subcellularLocation>
</comment>
<dbReference type="HAMAP" id="MF_00148">
    <property type="entry name" value="UDG"/>
    <property type="match status" value="1"/>
</dbReference>
<evidence type="ECO:0000256" key="3">
    <source>
        <dbReference type="ARBA" id="ARBA00008184"/>
    </source>
</evidence>
<evidence type="ECO:0000256" key="10">
    <source>
        <dbReference type="PROSITE-ProRule" id="PRU10072"/>
    </source>
</evidence>
<dbReference type="CDD" id="cd10027">
    <property type="entry name" value="UDG-F1-like"/>
    <property type="match status" value="1"/>
</dbReference>
<dbReference type="InterPro" id="IPR036895">
    <property type="entry name" value="Uracil-DNA_glycosylase-like_sf"/>
</dbReference>
<evidence type="ECO:0000256" key="2">
    <source>
        <dbReference type="ARBA" id="ARBA00002631"/>
    </source>
</evidence>
<protein>
    <recommendedName>
        <fullName evidence="5 9">Uracil-DNA glycosylase</fullName>
        <shortName evidence="9">UDG</shortName>
        <ecNumber evidence="4 9">3.2.2.27</ecNumber>
    </recommendedName>
</protein>
<keyword evidence="7 9" id="KW-0378">Hydrolase</keyword>
<dbReference type="EC" id="3.2.2.27" evidence="4 9"/>
<evidence type="ECO:0000256" key="1">
    <source>
        <dbReference type="ARBA" id="ARBA00001400"/>
    </source>
</evidence>
<organism evidence="13 14">
    <name type="scientific">Evansella vedderi</name>
    <dbReference type="NCBI Taxonomy" id="38282"/>
    <lineage>
        <taxon>Bacteria</taxon>
        <taxon>Bacillati</taxon>
        <taxon>Bacillota</taxon>
        <taxon>Bacilli</taxon>
        <taxon>Bacillales</taxon>
        <taxon>Bacillaceae</taxon>
        <taxon>Evansella</taxon>
    </lineage>
</organism>
<comment type="caution">
    <text evidence="13">The sequence shown here is derived from an EMBL/GenBank/DDBJ whole genome shotgun (WGS) entry which is preliminary data.</text>
</comment>
<proteinExistence type="inferred from homology"/>
<dbReference type="NCBIfam" id="NF003592">
    <property type="entry name" value="PRK05254.1-5"/>
    <property type="match status" value="1"/>
</dbReference>
<comment type="similarity">
    <text evidence="3 9 11">Belongs to the uracil-DNA glycosylase (UDG) superfamily. UNG family.</text>
</comment>
<evidence type="ECO:0000256" key="7">
    <source>
        <dbReference type="ARBA" id="ARBA00022801"/>
    </source>
</evidence>
<dbReference type="PROSITE" id="PS00130">
    <property type="entry name" value="U_DNA_GLYCOSYLASE"/>
    <property type="match status" value="1"/>
</dbReference>
<name>A0ABU0A1Q3_9BACI</name>
<dbReference type="InterPro" id="IPR002043">
    <property type="entry name" value="UDG_fam1"/>
</dbReference>
<keyword evidence="9" id="KW-0963">Cytoplasm</keyword>
<dbReference type="PANTHER" id="PTHR11264:SF0">
    <property type="entry name" value="URACIL-DNA GLYCOSYLASE"/>
    <property type="match status" value="1"/>
</dbReference>
<evidence type="ECO:0000256" key="4">
    <source>
        <dbReference type="ARBA" id="ARBA00012030"/>
    </source>
</evidence>
<dbReference type="PANTHER" id="PTHR11264">
    <property type="entry name" value="URACIL-DNA GLYCOSYLASE"/>
    <property type="match status" value="1"/>
</dbReference>
<dbReference type="SUPFAM" id="SSF52141">
    <property type="entry name" value="Uracil-DNA glycosylase-like"/>
    <property type="match status" value="1"/>
</dbReference>
<dbReference type="SMART" id="SM00986">
    <property type="entry name" value="UDG"/>
    <property type="match status" value="1"/>
</dbReference>
<evidence type="ECO:0000256" key="5">
    <source>
        <dbReference type="ARBA" id="ARBA00018429"/>
    </source>
</evidence>
<evidence type="ECO:0000256" key="11">
    <source>
        <dbReference type="RuleBase" id="RU003780"/>
    </source>
</evidence>
<reference evidence="13 14" key="1">
    <citation type="submission" date="2023-07" db="EMBL/GenBank/DDBJ databases">
        <title>Genomic Encyclopedia of Type Strains, Phase IV (KMG-IV): sequencing the most valuable type-strain genomes for metagenomic binning, comparative biology and taxonomic classification.</title>
        <authorList>
            <person name="Goeker M."/>
        </authorList>
    </citation>
    <scope>NUCLEOTIDE SEQUENCE [LARGE SCALE GENOMIC DNA]</scope>
    <source>
        <strain evidence="13 14">DSM 9768</strain>
    </source>
</reference>
<gene>
    <name evidence="9" type="primary">ung</name>
    <name evidence="13" type="ORF">J2S74_004876</name>
</gene>
<dbReference type="SMART" id="SM00987">
    <property type="entry name" value="UreE_C"/>
    <property type="match status" value="1"/>
</dbReference>
<dbReference type="NCBIfam" id="NF003589">
    <property type="entry name" value="PRK05254.1-2"/>
    <property type="match status" value="1"/>
</dbReference>
<dbReference type="NCBIfam" id="NF003588">
    <property type="entry name" value="PRK05254.1-1"/>
    <property type="match status" value="1"/>
</dbReference>
<dbReference type="Proteomes" id="UP001230005">
    <property type="component" value="Unassembled WGS sequence"/>
</dbReference>
<keyword evidence="13" id="KW-0326">Glycosidase</keyword>
<keyword evidence="6 9" id="KW-0227">DNA damage</keyword>
<evidence type="ECO:0000259" key="12">
    <source>
        <dbReference type="SMART" id="SM00986"/>
    </source>
</evidence>
<dbReference type="Pfam" id="PF03167">
    <property type="entry name" value="UDG"/>
    <property type="match status" value="1"/>
</dbReference>
<dbReference type="NCBIfam" id="NF003591">
    <property type="entry name" value="PRK05254.1-4"/>
    <property type="match status" value="1"/>
</dbReference>